<feature type="region of interest" description="Disordered" evidence="4">
    <location>
        <begin position="1"/>
        <end position="35"/>
    </location>
</feature>
<organism evidence="6 7">
    <name type="scientific">Notothenia coriiceps</name>
    <name type="common">black rockcod</name>
    <dbReference type="NCBI Taxonomy" id="8208"/>
    <lineage>
        <taxon>Eukaryota</taxon>
        <taxon>Metazoa</taxon>
        <taxon>Chordata</taxon>
        <taxon>Craniata</taxon>
        <taxon>Vertebrata</taxon>
        <taxon>Euteleostomi</taxon>
        <taxon>Actinopterygii</taxon>
        <taxon>Neopterygii</taxon>
        <taxon>Teleostei</taxon>
        <taxon>Neoteleostei</taxon>
        <taxon>Acanthomorphata</taxon>
        <taxon>Eupercaria</taxon>
        <taxon>Perciformes</taxon>
        <taxon>Notothenioidei</taxon>
        <taxon>Nototheniidae</taxon>
        <taxon>Notothenia</taxon>
    </lineage>
</organism>
<dbReference type="InterPro" id="IPR033121">
    <property type="entry name" value="PEPTIDASE_A1"/>
</dbReference>
<evidence type="ECO:0000259" key="5">
    <source>
        <dbReference type="PROSITE" id="PS51767"/>
    </source>
</evidence>
<dbReference type="PROSITE" id="PS51767">
    <property type="entry name" value="PEPTIDASE_A1"/>
    <property type="match status" value="1"/>
</dbReference>
<proteinExistence type="inferred from homology"/>
<accession>A0A6I9N7N4</accession>
<evidence type="ECO:0000256" key="4">
    <source>
        <dbReference type="SAM" id="MobiDB-lite"/>
    </source>
</evidence>
<keyword evidence="6" id="KW-1185">Reference proteome</keyword>
<gene>
    <name evidence="7" type="primary">LOC104947164</name>
</gene>
<dbReference type="GO" id="GO:0004190">
    <property type="term" value="F:aspartic-type endopeptidase activity"/>
    <property type="evidence" value="ECO:0007669"/>
    <property type="project" value="UniProtKB-KW"/>
</dbReference>
<dbReference type="AlphaFoldDB" id="A0A6I9N7N4"/>
<dbReference type="Proteomes" id="UP000504611">
    <property type="component" value="Unplaced"/>
</dbReference>
<reference evidence="7" key="1">
    <citation type="submission" date="2025-08" db="UniProtKB">
        <authorList>
            <consortium name="RefSeq"/>
        </authorList>
    </citation>
    <scope>IDENTIFICATION</scope>
    <source>
        <tissue evidence="7">Muscle</tissue>
    </source>
</reference>
<name>A0A6I9N7N4_9TELE</name>
<dbReference type="Pfam" id="PF00026">
    <property type="entry name" value="Asp"/>
    <property type="match status" value="1"/>
</dbReference>
<evidence type="ECO:0000313" key="7">
    <source>
        <dbReference type="RefSeq" id="XP_010771428.1"/>
    </source>
</evidence>
<dbReference type="GO" id="GO:0006508">
    <property type="term" value="P:proteolysis"/>
    <property type="evidence" value="ECO:0007669"/>
    <property type="project" value="UniProtKB-KW"/>
</dbReference>
<dbReference type="PANTHER" id="PTHR47966:SF37">
    <property type="entry name" value="CATHEPSIN E-A-LIKE"/>
    <property type="match status" value="1"/>
</dbReference>
<protein>
    <submittedName>
        <fullName evidence="7">Cathepsin E-like</fullName>
    </submittedName>
</protein>
<dbReference type="RefSeq" id="XP_010771428.1">
    <property type="nucleotide sequence ID" value="XM_010773126.1"/>
</dbReference>
<keyword evidence="3" id="KW-0378">Hydrolase</keyword>
<dbReference type="KEGG" id="ncc:104947164"/>
<sequence length="215" mass="23368">MPWPNKARAEPARGRRTNGTIASTPRLPGAPKAGATRCQWKSGGALDDDRAPQNICYPCRKESGDAEGELLLGGTDKALYTGLINWLPVTAKGYWQIKMNSVVVQGVNPFCPNGCQAIVDTGTSLITGPTDDILSIQQLIGATPTNIGEFIVDCARLSSFPHVTFVLGGKQYTLTSEQYIRKFIVDCARLSSFPHVTFVLGGKQYTLTSEQYIRK</sequence>
<comment type="similarity">
    <text evidence="1 3">Belongs to the peptidase A1 family.</text>
</comment>
<dbReference type="OrthoDB" id="771136at2759"/>
<dbReference type="InterPro" id="IPR021109">
    <property type="entry name" value="Peptidase_aspartic_dom_sf"/>
</dbReference>
<dbReference type="InterPro" id="IPR001461">
    <property type="entry name" value="Aspartic_peptidase_A1"/>
</dbReference>
<dbReference type="PRINTS" id="PR00792">
    <property type="entry name" value="PEPSIN"/>
</dbReference>
<keyword evidence="3" id="KW-0645">Protease</keyword>
<dbReference type="GeneID" id="104947164"/>
<dbReference type="SUPFAM" id="SSF50630">
    <property type="entry name" value="Acid proteases"/>
    <property type="match status" value="1"/>
</dbReference>
<dbReference type="Gene3D" id="2.40.70.10">
    <property type="entry name" value="Acid Proteases"/>
    <property type="match status" value="2"/>
</dbReference>
<keyword evidence="2" id="KW-1015">Disulfide bond</keyword>
<feature type="non-terminal residue" evidence="7">
    <location>
        <position position="215"/>
    </location>
</feature>
<feature type="domain" description="Peptidase A1" evidence="5">
    <location>
        <begin position="1"/>
        <end position="215"/>
    </location>
</feature>
<evidence type="ECO:0000256" key="1">
    <source>
        <dbReference type="ARBA" id="ARBA00007447"/>
    </source>
</evidence>
<dbReference type="PANTHER" id="PTHR47966">
    <property type="entry name" value="BETA-SITE APP-CLEAVING ENZYME, ISOFORM A-RELATED"/>
    <property type="match status" value="1"/>
</dbReference>
<keyword evidence="3" id="KW-0064">Aspartyl protease</keyword>
<evidence type="ECO:0000256" key="3">
    <source>
        <dbReference type="RuleBase" id="RU000454"/>
    </source>
</evidence>
<evidence type="ECO:0000256" key="2">
    <source>
        <dbReference type="PIRSR" id="PIRSR601461-2"/>
    </source>
</evidence>
<dbReference type="PROSITE" id="PS00141">
    <property type="entry name" value="ASP_PROTEASE"/>
    <property type="match status" value="1"/>
</dbReference>
<dbReference type="InterPro" id="IPR001969">
    <property type="entry name" value="Aspartic_peptidase_AS"/>
</dbReference>
<feature type="disulfide bond" evidence="2">
    <location>
        <begin position="111"/>
        <end position="115"/>
    </location>
</feature>
<evidence type="ECO:0000313" key="6">
    <source>
        <dbReference type="Proteomes" id="UP000504611"/>
    </source>
</evidence>